<dbReference type="InterPro" id="IPR013406">
    <property type="entry name" value="CHP02574_addiction_mod"/>
</dbReference>
<reference evidence="1" key="1">
    <citation type="submission" date="2016-10" db="EMBL/GenBank/DDBJ databases">
        <title>Sequence of Gallionella enrichment culture.</title>
        <authorList>
            <person name="Poehlein A."/>
            <person name="Muehling M."/>
            <person name="Daniel R."/>
        </authorList>
    </citation>
    <scope>NUCLEOTIDE SEQUENCE</scope>
</reference>
<dbReference type="NCBIfam" id="TIGR02574">
    <property type="entry name" value="stabl_TIGR02574"/>
    <property type="match status" value="1"/>
</dbReference>
<dbReference type="Pfam" id="PF09720">
    <property type="entry name" value="Unstab_antitox"/>
    <property type="match status" value="1"/>
</dbReference>
<organism evidence="1">
    <name type="scientific">mine drainage metagenome</name>
    <dbReference type="NCBI Taxonomy" id="410659"/>
    <lineage>
        <taxon>unclassified sequences</taxon>
        <taxon>metagenomes</taxon>
        <taxon>ecological metagenomes</taxon>
    </lineage>
</organism>
<proteinExistence type="predicted"/>
<gene>
    <name evidence="1" type="ORF">GALL_04280</name>
</gene>
<name>A0A1J5THB8_9ZZZZ</name>
<comment type="caution">
    <text evidence="1">The sequence shown here is derived from an EMBL/GenBank/DDBJ whole genome shotgun (WGS) entry which is preliminary data.</text>
</comment>
<protein>
    <submittedName>
        <fullName evidence="1">Putative addiction module component</fullName>
    </submittedName>
</protein>
<accession>A0A1J5THB8</accession>
<dbReference type="AlphaFoldDB" id="A0A1J5THB8"/>
<dbReference type="EMBL" id="MLJW01000001">
    <property type="protein sequence ID" value="OIR19547.1"/>
    <property type="molecule type" value="Genomic_DNA"/>
</dbReference>
<sequence>MNITLQKIPVEERIKMVEDIWDSIAADKKVLALTAEQRAELDRRLNAYEVDGNHGRLATDVMADIRRKL</sequence>
<evidence type="ECO:0000313" key="1">
    <source>
        <dbReference type="EMBL" id="OIR19547.1"/>
    </source>
</evidence>